<dbReference type="GO" id="GO:0000160">
    <property type="term" value="P:phosphorelay signal transduction system"/>
    <property type="evidence" value="ECO:0007669"/>
    <property type="project" value="InterPro"/>
</dbReference>
<proteinExistence type="predicted"/>
<feature type="modified residue" description="4-aspartylphosphate" evidence="1">
    <location>
        <position position="70"/>
    </location>
</feature>
<dbReference type="KEGG" id="uam:UABAM_01764"/>
<evidence type="ECO:0000256" key="1">
    <source>
        <dbReference type="PROSITE-ProRule" id="PRU00169"/>
    </source>
</evidence>
<accession>A0A5S9F3Q4</accession>
<dbReference type="Pfam" id="PF00072">
    <property type="entry name" value="Response_reg"/>
    <property type="match status" value="1"/>
</dbReference>
<dbReference type="EMBL" id="AP019860">
    <property type="protein sequence ID" value="BBM83412.1"/>
    <property type="molecule type" value="Genomic_DNA"/>
</dbReference>
<dbReference type="SMART" id="SM00448">
    <property type="entry name" value="REC"/>
    <property type="match status" value="1"/>
</dbReference>
<dbReference type="CDD" id="cd17546">
    <property type="entry name" value="REC_hyHK_CKI1_RcsC-like"/>
    <property type="match status" value="1"/>
</dbReference>
<protein>
    <submittedName>
        <fullName evidence="3">Histidine kinase</fullName>
    </submittedName>
</protein>
<organism evidence="3 4">
    <name type="scientific">Uabimicrobium amorphum</name>
    <dbReference type="NCBI Taxonomy" id="2596890"/>
    <lineage>
        <taxon>Bacteria</taxon>
        <taxon>Pseudomonadati</taxon>
        <taxon>Planctomycetota</taxon>
        <taxon>Candidatus Uabimicrobiia</taxon>
        <taxon>Candidatus Uabimicrobiales</taxon>
        <taxon>Candidatus Uabimicrobiaceae</taxon>
        <taxon>Candidatus Uabimicrobium</taxon>
    </lineage>
</organism>
<dbReference type="PROSITE" id="PS50110">
    <property type="entry name" value="RESPONSE_REGULATORY"/>
    <property type="match status" value="1"/>
</dbReference>
<sequence>MQNSISQNPKDLIQKTQQKQRVLIVDDQWANRYLLRCLLESFPCEIHEAENGLQAVEMHLSWRPHLIWMDLSMPVMSGSKAVKLIRDVDSHTKIIAMSAFASEEDKQHMLNLGCDGFIAKPCRVVDVYYHTQQYLPKSCIAAS</sequence>
<evidence type="ECO:0000313" key="4">
    <source>
        <dbReference type="Proteomes" id="UP000326354"/>
    </source>
</evidence>
<dbReference type="InterPro" id="IPR001789">
    <property type="entry name" value="Sig_transdc_resp-reg_receiver"/>
</dbReference>
<keyword evidence="3" id="KW-0808">Transferase</keyword>
<gene>
    <name evidence="3" type="ORF">UABAM_01764</name>
</gene>
<dbReference type="AlphaFoldDB" id="A0A5S9F3Q4"/>
<dbReference type="GO" id="GO:0016301">
    <property type="term" value="F:kinase activity"/>
    <property type="evidence" value="ECO:0007669"/>
    <property type="project" value="UniProtKB-KW"/>
</dbReference>
<dbReference type="PANTHER" id="PTHR43228">
    <property type="entry name" value="TWO-COMPONENT RESPONSE REGULATOR"/>
    <property type="match status" value="1"/>
</dbReference>
<name>A0A5S9F3Q4_UABAM</name>
<dbReference type="Proteomes" id="UP000326354">
    <property type="component" value="Chromosome"/>
</dbReference>
<dbReference type="InterPro" id="IPR011006">
    <property type="entry name" value="CheY-like_superfamily"/>
</dbReference>
<dbReference type="Gene3D" id="3.40.50.2300">
    <property type="match status" value="1"/>
</dbReference>
<dbReference type="RefSeq" id="WP_173013211.1">
    <property type="nucleotide sequence ID" value="NZ_AP019860.1"/>
</dbReference>
<keyword evidence="1" id="KW-0597">Phosphoprotein</keyword>
<keyword evidence="4" id="KW-1185">Reference proteome</keyword>
<evidence type="ECO:0000313" key="3">
    <source>
        <dbReference type="EMBL" id="BBM83412.1"/>
    </source>
</evidence>
<keyword evidence="3" id="KW-0418">Kinase</keyword>
<dbReference type="InterPro" id="IPR052048">
    <property type="entry name" value="ST_Response_Regulator"/>
</dbReference>
<reference evidence="3 4" key="1">
    <citation type="submission" date="2019-08" db="EMBL/GenBank/DDBJ databases">
        <title>Complete genome sequence of Candidatus Uab amorphum.</title>
        <authorList>
            <person name="Shiratori T."/>
            <person name="Suzuki S."/>
            <person name="Kakizawa Y."/>
            <person name="Ishida K."/>
        </authorList>
    </citation>
    <scope>NUCLEOTIDE SEQUENCE [LARGE SCALE GENOMIC DNA]</scope>
    <source>
        <strain evidence="3 4">SRT547</strain>
    </source>
</reference>
<feature type="domain" description="Response regulatory" evidence="2">
    <location>
        <begin position="21"/>
        <end position="135"/>
    </location>
</feature>
<dbReference type="SUPFAM" id="SSF52172">
    <property type="entry name" value="CheY-like"/>
    <property type="match status" value="1"/>
</dbReference>
<evidence type="ECO:0000259" key="2">
    <source>
        <dbReference type="PROSITE" id="PS50110"/>
    </source>
</evidence>
<dbReference type="PANTHER" id="PTHR43228:SF1">
    <property type="entry name" value="TWO-COMPONENT RESPONSE REGULATOR ARR22"/>
    <property type="match status" value="1"/>
</dbReference>